<dbReference type="HOGENOM" id="CLU_042569_3_1_1"/>
<dbReference type="EMBL" id="JMSN01000023">
    <property type="protein sequence ID" value="KDN48891.1"/>
    <property type="molecule type" value="Genomic_DNA"/>
</dbReference>
<dbReference type="PANTHER" id="PTHR12400">
    <property type="entry name" value="INOSITOL POLYPHOSPHATE KINASE"/>
    <property type="match status" value="1"/>
</dbReference>
<keyword evidence="3 4" id="KW-0418">Kinase</keyword>
<evidence type="ECO:0000256" key="1">
    <source>
        <dbReference type="ARBA" id="ARBA00007374"/>
    </source>
</evidence>
<dbReference type="InterPro" id="IPR005522">
    <property type="entry name" value="IPK"/>
</dbReference>
<dbReference type="FunCoup" id="A0A066W5A3">
    <property type="interactions" value="252"/>
</dbReference>
<dbReference type="OMA" id="FRICGMK"/>
<dbReference type="OrthoDB" id="338650at2759"/>
<dbReference type="Gene3D" id="3.30.470.160">
    <property type="entry name" value="Inositol polyphosphate kinase"/>
    <property type="match status" value="1"/>
</dbReference>
<dbReference type="SUPFAM" id="SSF56104">
    <property type="entry name" value="SAICAR synthase-like"/>
    <property type="match status" value="1"/>
</dbReference>
<comment type="caution">
    <text evidence="5">The sequence shown here is derived from an EMBL/GenBank/DDBJ whole genome shotgun (WGS) entry which is preliminary data.</text>
</comment>
<dbReference type="RefSeq" id="XP_013244257.1">
    <property type="nucleotide sequence ID" value="XM_013388803.1"/>
</dbReference>
<dbReference type="GeneID" id="25267850"/>
<sequence length="305" mass="32861">MDLQFQVAGHPGGISLLDGGTRIVKLTSKYEADFYEQVQKAASAETGTTGPFTRLLALMPSYHGSQPASEEPNGSDKQNTAVAIENLTHGFVHPNVLDIKLGSQLWDERATVEKRDRMDAAARSTTSWTDGIRLTGWQVWDNAAQCAIPTSKAFGKTIVTEMLPTGVRLFFGCANNDDWNEFMTIVTAAGEEAPAQAPVALPHLHVAELLKSFILPQLKLAADLASHLEVRMRGGSLLVVYEGDSNTLASRLSTWTASGSAIPVANVKLIDFAHARLAQGEGPDEGVLKGLQTVVSLVEDLLQRL</sequence>
<dbReference type="GO" id="GO:0005737">
    <property type="term" value="C:cytoplasm"/>
    <property type="evidence" value="ECO:0007669"/>
    <property type="project" value="TreeGrafter"/>
</dbReference>
<keyword evidence="6" id="KW-1185">Reference proteome</keyword>
<protein>
    <recommendedName>
        <fullName evidence="4">Kinase</fullName>
        <ecNumber evidence="4">2.7.-.-</ecNumber>
    </recommendedName>
</protein>
<dbReference type="AlphaFoldDB" id="A0A066W5A3"/>
<dbReference type="InterPro" id="IPR038286">
    <property type="entry name" value="IPK_sf"/>
</dbReference>
<proteinExistence type="inferred from homology"/>
<evidence type="ECO:0000313" key="6">
    <source>
        <dbReference type="Proteomes" id="UP000027361"/>
    </source>
</evidence>
<name>A0A066W5A3_TILAU</name>
<dbReference type="GO" id="GO:0046854">
    <property type="term" value="P:phosphatidylinositol phosphate biosynthetic process"/>
    <property type="evidence" value="ECO:0007669"/>
    <property type="project" value="TreeGrafter"/>
</dbReference>
<dbReference type="STRING" id="1037660.A0A066W5A3"/>
<dbReference type="GO" id="GO:0008440">
    <property type="term" value="F:inositol-1,4,5-trisphosphate 3-kinase activity"/>
    <property type="evidence" value="ECO:0007669"/>
    <property type="project" value="TreeGrafter"/>
</dbReference>
<dbReference type="PANTHER" id="PTHR12400:SF108">
    <property type="entry name" value="KINASE"/>
    <property type="match status" value="1"/>
</dbReference>
<dbReference type="GO" id="GO:0005634">
    <property type="term" value="C:nucleus"/>
    <property type="evidence" value="ECO:0007669"/>
    <property type="project" value="TreeGrafter"/>
</dbReference>
<reference evidence="5 6" key="1">
    <citation type="submission" date="2014-05" db="EMBL/GenBank/DDBJ databases">
        <title>Draft genome sequence of a rare smut relative, Tilletiaria anomala UBC 951.</title>
        <authorList>
            <consortium name="DOE Joint Genome Institute"/>
            <person name="Toome M."/>
            <person name="Kuo A."/>
            <person name="Henrissat B."/>
            <person name="Lipzen A."/>
            <person name="Tritt A."/>
            <person name="Yoshinaga Y."/>
            <person name="Zane M."/>
            <person name="Barry K."/>
            <person name="Grigoriev I.V."/>
            <person name="Spatafora J.W."/>
            <person name="Aimea M.C."/>
        </authorList>
    </citation>
    <scope>NUCLEOTIDE SEQUENCE [LARGE SCALE GENOMIC DNA]</scope>
    <source>
        <strain evidence="5 6">UBC 951</strain>
    </source>
</reference>
<keyword evidence="2 4" id="KW-0808">Transferase</keyword>
<evidence type="ECO:0000256" key="4">
    <source>
        <dbReference type="RuleBase" id="RU363090"/>
    </source>
</evidence>
<evidence type="ECO:0000313" key="5">
    <source>
        <dbReference type="EMBL" id="KDN48891.1"/>
    </source>
</evidence>
<dbReference type="GO" id="GO:0000824">
    <property type="term" value="F:inositol-1,4,5,6-tetrakisphosphate 3-kinase activity"/>
    <property type="evidence" value="ECO:0007669"/>
    <property type="project" value="TreeGrafter"/>
</dbReference>
<evidence type="ECO:0000256" key="2">
    <source>
        <dbReference type="ARBA" id="ARBA00022679"/>
    </source>
</evidence>
<evidence type="ECO:0000256" key="3">
    <source>
        <dbReference type="ARBA" id="ARBA00022777"/>
    </source>
</evidence>
<organism evidence="5 6">
    <name type="scientific">Tilletiaria anomala (strain ATCC 24038 / CBS 436.72 / UBC 951)</name>
    <dbReference type="NCBI Taxonomy" id="1037660"/>
    <lineage>
        <taxon>Eukaryota</taxon>
        <taxon>Fungi</taxon>
        <taxon>Dikarya</taxon>
        <taxon>Basidiomycota</taxon>
        <taxon>Ustilaginomycotina</taxon>
        <taxon>Exobasidiomycetes</taxon>
        <taxon>Georgefischeriales</taxon>
        <taxon>Tilletiariaceae</taxon>
        <taxon>Tilletiaria</taxon>
    </lineage>
</organism>
<dbReference type="InParanoid" id="A0A066W5A3"/>
<dbReference type="Pfam" id="PF03770">
    <property type="entry name" value="IPK"/>
    <property type="match status" value="2"/>
</dbReference>
<dbReference type="EC" id="2.7.-.-" evidence="4"/>
<comment type="similarity">
    <text evidence="1 4">Belongs to the inositol phosphokinase (IPK) family.</text>
</comment>
<dbReference type="Proteomes" id="UP000027361">
    <property type="component" value="Unassembled WGS sequence"/>
</dbReference>
<gene>
    <name evidence="5" type="ORF">K437DRAFT_81866</name>
</gene>
<accession>A0A066W5A3</accession>
<dbReference type="GO" id="GO:0032958">
    <property type="term" value="P:inositol phosphate biosynthetic process"/>
    <property type="evidence" value="ECO:0007669"/>
    <property type="project" value="InterPro"/>
</dbReference>